<evidence type="ECO:0000256" key="2">
    <source>
        <dbReference type="ARBA" id="ARBA00022679"/>
    </source>
</evidence>
<keyword evidence="1" id="KW-0489">Methyltransferase</keyword>
<dbReference type="OrthoDB" id="2529286at2759"/>
<keyword evidence="3" id="KW-0949">S-adenosyl-L-methionine</keyword>
<keyword evidence="2" id="KW-0808">Transferase</keyword>
<dbReference type="InterPro" id="IPR029063">
    <property type="entry name" value="SAM-dependent_MTases_sf"/>
</dbReference>
<proteinExistence type="inferred from homology"/>
<dbReference type="PANTHER" id="PTHR14614:SF109">
    <property type="entry name" value="RIBOSOMAL LYSINE N-METHYLTRANSFERASE 5"/>
    <property type="match status" value="1"/>
</dbReference>
<comment type="similarity">
    <text evidence="4">Belongs to the class I-like SAM-binding methyltransferase superfamily. RKM5 family.</text>
</comment>
<dbReference type="Pfam" id="PF10294">
    <property type="entry name" value="Methyltransf_16"/>
    <property type="match status" value="1"/>
</dbReference>
<dbReference type="EMBL" id="HE806323">
    <property type="protein sequence ID" value="CCH62407.1"/>
    <property type="molecule type" value="Genomic_DNA"/>
</dbReference>
<dbReference type="GO" id="GO:0032259">
    <property type="term" value="P:methylation"/>
    <property type="evidence" value="ECO:0007669"/>
    <property type="project" value="UniProtKB-KW"/>
</dbReference>
<gene>
    <name evidence="6" type="primary">TBLA0H01190</name>
    <name evidence="6" type="ORF">TBLA_0H01190</name>
</gene>
<dbReference type="InterPro" id="IPR019410">
    <property type="entry name" value="Methyltransf_16"/>
</dbReference>
<dbReference type="InParanoid" id="I2H7Q5"/>
<dbReference type="Proteomes" id="UP000002866">
    <property type="component" value="Chromosome 8"/>
</dbReference>
<evidence type="ECO:0000256" key="5">
    <source>
        <dbReference type="ARBA" id="ARBA00039932"/>
    </source>
</evidence>
<keyword evidence="7" id="KW-1185">Reference proteome</keyword>
<dbReference type="GeneID" id="14497564"/>
<evidence type="ECO:0000256" key="4">
    <source>
        <dbReference type="ARBA" id="ARBA00038458"/>
    </source>
</evidence>
<dbReference type="HOGENOM" id="CLU_051532_0_0_1"/>
<dbReference type="eggNOG" id="KOG1018">
    <property type="taxonomic scope" value="Eukaryota"/>
</dbReference>
<dbReference type="AlphaFoldDB" id="I2H7Q5"/>
<dbReference type="STRING" id="1071380.I2H7Q5"/>
<protein>
    <recommendedName>
        <fullName evidence="5">Ribosomal lysine N-methyltransferase 5</fullName>
    </recommendedName>
</protein>
<evidence type="ECO:0000313" key="6">
    <source>
        <dbReference type="EMBL" id="CCH62407.1"/>
    </source>
</evidence>
<accession>I2H7Q5</accession>
<evidence type="ECO:0000313" key="7">
    <source>
        <dbReference type="Proteomes" id="UP000002866"/>
    </source>
</evidence>
<evidence type="ECO:0000256" key="3">
    <source>
        <dbReference type="ARBA" id="ARBA00022691"/>
    </source>
</evidence>
<dbReference type="GO" id="GO:0005829">
    <property type="term" value="C:cytosol"/>
    <property type="evidence" value="ECO:0007669"/>
    <property type="project" value="TreeGrafter"/>
</dbReference>
<dbReference type="OMA" id="ACDTIYN"/>
<name>I2H7Q5_HENB6</name>
<organism evidence="6 7">
    <name type="scientific">Henningerozyma blattae (strain ATCC 34711 / CBS 6284 / DSM 70876 / NBRC 10599 / NRRL Y-10934 / UCD 77-7)</name>
    <name type="common">Yeast</name>
    <name type="synonym">Tetrapisispora blattae</name>
    <dbReference type="NCBI Taxonomy" id="1071380"/>
    <lineage>
        <taxon>Eukaryota</taxon>
        <taxon>Fungi</taxon>
        <taxon>Dikarya</taxon>
        <taxon>Ascomycota</taxon>
        <taxon>Saccharomycotina</taxon>
        <taxon>Saccharomycetes</taxon>
        <taxon>Saccharomycetales</taxon>
        <taxon>Saccharomycetaceae</taxon>
        <taxon>Henningerozyma</taxon>
    </lineage>
</organism>
<reference evidence="6 7" key="1">
    <citation type="journal article" date="2011" name="Proc. Natl. Acad. Sci. U.S.A.">
        <title>Evolutionary erosion of yeast sex chromosomes by mating-type switching accidents.</title>
        <authorList>
            <person name="Gordon J.L."/>
            <person name="Armisen D."/>
            <person name="Proux-Wera E."/>
            <person name="Oheigeartaigh S.S."/>
            <person name="Byrne K.P."/>
            <person name="Wolfe K.H."/>
        </authorList>
    </citation>
    <scope>NUCLEOTIDE SEQUENCE [LARGE SCALE GENOMIC DNA]</scope>
    <source>
        <strain evidence="7">ATCC 34711 / CBS 6284 / DSM 70876 / NBRC 10599 / NRRL Y-10934 / UCD 77-7</strain>
    </source>
</reference>
<dbReference type="FunCoup" id="I2H7Q5">
    <property type="interactions" value="22"/>
</dbReference>
<dbReference type="GO" id="GO:0008757">
    <property type="term" value="F:S-adenosylmethionine-dependent methyltransferase activity"/>
    <property type="evidence" value="ECO:0007669"/>
    <property type="project" value="EnsemblFungi"/>
</dbReference>
<dbReference type="PANTHER" id="PTHR14614">
    <property type="entry name" value="HEPATOCELLULAR CARCINOMA-ASSOCIATED ANTIGEN"/>
    <property type="match status" value="1"/>
</dbReference>
<dbReference type="RefSeq" id="XP_004181926.1">
    <property type="nucleotide sequence ID" value="XM_004181878.1"/>
</dbReference>
<evidence type="ECO:0000256" key="1">
    <source>
        <dbReference type="ARBA" id="ARBA00022603"/>
    </source>
</evidence>
<sequence length="356" mass="41171">MNEKLFALDEENIYEHLFERYSQLNGNIEGIKQDLGIHDKTQNVIEVDIQDTKVEKKKRKKKVRSEIYNFVIEQSLSSLGSSNDNNKNSTTGYVLWSTTLIFLNWLLYGESDVCKLIRNGEAIQGNEVLKFDGLFQKNDSGKKGIIELGSGISGILSIVMSNHVDYYVATDQNSILNKLKFNIRQNILQLNMKKCKSKSLNFNTKEEEEDEQRGVDLQDSRQRKQIVQLETLPLDWETFQLLKNNQPLVNSNSKYPILYQLKEDCSSIVILAMDVIYNDYLIKPFLDTVKELFQFYQLKSKIQISCIVGLQLRAQDMIEMFLETIICEYQFVVHHVSDSMLAQTRCGVYLLSPQTK</sequence>
<dbReference type="KEGG" id="tbl:TBLA_0H01190"/>
<dbReference type="Gene3D" id="3.40.50.150">
    <property type="entry name" value="Vaccinia Virus protein VP39"/>
    <property type="match status" value="1"/>
</dbReference>
<dbReference type="GO" id="GO:0032991">
    <property type="term" value="C:protein-containing complex"/>
    <property type="evidence" value="ECO:0007669"/>
    <property type="project" value="TreeGrafter"/>
</dbReference>